<reference evidence="7 8" key="1">
    <citation type="submission" date="2019-10" db="EMBL/GenBank/DDBJ databases">
        <authorList>
            <person name="Palmer J.M."/>
        </authorList>
    </citation>
    <scope>NUCLEOTIDE SEQUENCE [LARGE SCALE GENOMIC DNA]</scope>
    <source>
        <strain evidence="7 8">TWF694</strain>
    </source>
</reference>
<dbReference type="Pfam" id="PF08551">
    <property type="entry name" value="DUF1751"/>
    <property type="match status" value="1"/>
</dbReference>
<feature type="transmembrane region" description="Helical" evidence="6">
    <location>
        <begin position="85"/>
        <end position="102"/>
    </location>
</feature>
<evidence type="ECO:0000256" key="4">
    <source>
        <dbReference type="ARBA" id="ARBA00023136"/>
    </source>
</evidence>
<feature type="transmembrane region" description="Helical" evidence="6">
    <location>
        <begin position="114"/>
        <end position="135"/>
    </location>
</feature>
<feature type="region of interest" description="Disordered" evidence="5">
    <location>
        <begin position="341"/>
        <end position="374"/>
    </location>
</feature>
<dbReference type="PANTHER" id="PTHR13377:SF3">
    <property type="entry name" value="TRANSMEMBRANE PROTEIN 115"/>
    <property type="match status" value="1"/>
</dbReference>
<evidence type="ECO:0000256" key="3">
    <source>
        <dbReference type="ARBA" id="ARBA00022989"/>
    </source>
</evidence>
<dbReference type="EMBL" id="JAVHJO010000010">
    <property type="protein sequence ID" value="KAK6535406.1"/>
    <property type="molecule type" value="Genomic_DNA"/>
</dbReference>
<comment type="caution">
    <text evidence="7">The sequence shown here is derived from an EMBL/GenBank/DDBJ whole genome shotgun (WGS) entry which is preliminary data.</text>
</comment>
<keyword evidence="4 6" id="KW-0472">Membrane</keyword>
<feature type="transmembrane region" description="Helical" evidence="6">
    <location>
        <begin position="52"/>
        <end position="73"/>
    </location>
</feature>
<keyword evidence="3 6" id="KW-1133">Transmembrane helix</keyword>
<keyword evidence="8" id="KW-1185">Reference proteome</keyword>
<feature type="transmembrane region" description="Helical" evidence="6">
    <location>
        <begin position="12"/>
        <end position="31"/>
    </location>
</feature>
<evidence type="ECO:0000256" key="1">
    <source>
        <dbReference type="ARBA" id="ARBA00004141"/>
    </source>
</evidence>
<dbReference type="InterPro" id="IPR035952">
    <property type="entry name" value="Rhomboid-like_sf"/>
</dbReference>
<keyword evidence="2 6" id="KW-0812">Transmembrane</keyword>
<evidence type="ECO:0000256" key="6">
    <source>
        <dbReference type="SAM" id="Phobius"/>
    </source>
</evidence>
<dbReference type="Proteomes" id="UP001365542">
    <property type="component" value="Unassembled WGS sequence"/>
</dbReference>
<protein>
    <recommendedName>
        <fullName evidence="9">Rhomboid family protein</fullName>
    </recommendedName>
</protein>
<organism evidence="7 8">
    <name type="scientific">Orbilia ellipsospora</name>
    <dbReference type="NCBI Taxonomy" id="2528407"/>
    <lineage>
        <taxon>Eukaryota</taxon>
        <taxon>Fungi</taxon>
        <taxon>Dikarya</taxon>
        <taxon>Ascomycota</taxon>
        <taxon>Pezizomycotina</taxon>
        <taxon>Orbiliomycetes</taxon>
        <taxon>Orbiliales</taxon>
        <taxon>Orbiliaceae</taxon>
        <taxon>Orbilia</taxon>
    </lineage>
</organism>
<sequence length="374" mass="39901">MPTRINLPPLTRAIIVVELCFSLIAGALRYSAWVSRAAVDNNAPLGSPTPDFVASTGIQYLTVVPALSIIYPWTLVTASFVEANIFTLVITLATFFYGGKYLERAWGGREFAKFLGVVSAISNVVALAIYVIWFAMTGNLDRNFTSISGGIAFQAGFLVAFKQLVPEHTVTLFKGVVKMRVKHFPAIFLALNLLSGLVLGTDVAAILAINGFLTSWIYLRFYKKQYVDLSASQPVSLRGDASETFAFAHFFPDSLYPFISPVTNTIYALAVSVRLCVPFTDEDVQAGNSRVAASAASAGGGFAGILGPPGGRLSAARQEAERRRALALKVLDQRLHAATTVGRPGGEMLGGTSFTPEDGDMGVRSGPSQGAGQS</sequence>
<evidence type="ECO:0000313" key="7">
    <source>
        <dbReference type="EMBL" id="KAK6535406.1"/>
    </source>
</evidence>
<dbReference type="AlphaFoldDB" id="A0AAV9X505"/>
<dbReference type="FunFam" id="1.20.1540.10:FF:000004">
    <property type="entry name" value="Transmembrane protein 115"/>
    <property type="match status" value="1"/>
</dbReference>
<dbReference type="GO" id="GO:0005794">
    <property type="term" value="C:Golgi apparatus"/>
    <property type="evidence" value="ECO:0007669"/>
    <property type="project" value="TreeGrafter"/>
</dbReference>
<dbReference type="InterPro" id="IPR013861">
    <property type="entry name" value="TMEM115/Pdh1/Rbl19"/>
</dbReference>
<name>A0AAV9X505_9PEZI</name>
<evidence type="ECO:0000313" key="8">
    <source>
        <dbReference type="Proteomes" id="UP001365542"/>
    </source>
</evidence>
<comment type="subcellular location">
    <subcellularLocation>
        <location evidence="1">Membrane</location>
        <topology evidence="1">Multi-pass membrane protein</topology>
    </subcellularLocation>
</comment>
<proteinExistence type="predicted"/>
<dbReference type="GO" id="GO:0016020">
    <property type="term" value="C:membrane"/>
    <property type="evidence" value="ECO:0007669"/>
    <property type="project" value="UniProtKB-SubCell"/>
</dbReference>
<evidence type="ECO:0008006" key="9">
    <source>
        <dbReference type="Google" id="ProtNLM"/>
    </source>
</evidence>
<dbReference type="SUPFAM" id="SSF144091">
    <property type="entry name" value="Rhomboid-like"/>
    <property type="match status" value="1"/>
</dbReference>
<accession>A0AAV9X505</accession>
<dbReference type="GO" id="GO:0006890">
    <property type="term" value="P:retrograde vesicle-mediated transport, Golgi to endoplasmic reticulum"/>
    <property type="evidence" value="ECO:0007669"/>
    <property type="project" value="InterPro"/>
</dbReference>
<evidence type="ECO:0000256" key="2">
    <source>
        <dbReference type="ARBA" id="ARBA00022692"/>
    </source>
</evidence>
<gene>
    <name evidence="7" type="ORF">TWF694_001867</name>
</gene>
<dbReference type="SMART" id="SM01160">
    <property type="entry name" value="DUF1751"/>
    <property type="match status" value="1"/>
</dbReference>
<evidence type="ECO:0000256" key="5">
    <source>
        <dbReference type="SAM" id="MobiDB-lite"/>
    </source>
</evidence>
<feature type="transmembrane region" description="Helical" evidence="6">
    <location>
        <begin position="186"/>
        <end position="219"/>
    </location>
</feature>
<dbReference type="PANTHER" id="PTHR13377">
    <property type="entry name" value="PLACENTAL PROTEIN 6"/>
    <property type="match status" value="1"/>
</dbReference>
<dbReference type="Gene3D" id="1.20.1540.10">
    <property type="entry name" value="Rhomboid-like"/>
    <property type="match status" value="1"/>
</dbReference>